<dbReference type="Pfam" id="PF13487">
    <property type="entry name" value="HD_5"/>
    <property type="match status" value="1"/>
</dbReference>
<dbReference type="InterPro" id="IPR003607">
    <property type="entry name" value="HD/PDEase_dom"/>
</dbReference>
<dbReference type="KEGG" id="ppsr:I6J18_22045"/>
<dbReference type="PROSITE" id="PS51832">
    <property type="entry name" value="HD_GYP"/>
    <property type="match status" value="1"/>
</dbReference>
<evidence type="ECO:0000259" key="1">
    <source>
        <dbReference type="PROSITE" id="PS51832"/>
    </source>
</evidence>
<feature type="domain" description="HD-GYP" evidence="1">
    <location>
        <begin position="89"/>
        <end position="285"/>
    </location>
</feature>
<evidence type="ECO:0000313" key="3">
    <source>
        <dbReference type="Proteomes" id="UP000595254"/>
    </source>
</evidence>
<protein>
    <submittedName>
        <fullName evidence="2">HD-GYP domain-containing protein</fullName>
    </submittedName>
</protein>
<reference evidence="2 3" key="1">
    <citation type="submission" date="2021-01" db="EMBL/GenBank/DDBJ databases">
        <title>FDA dAtabase for Regulatory Grade micrObial Sequences (FDA-ARGOS): Supporting development and validation of Infectious Disease Dx tests.</title>
        <authorList>
            <person name="Nelson B."/>
            <person name="Plummer A."/>
            <person name="Tallon L."/>
            <person name="Sadzewicz L."/>
            <person name="Zhao X."/>
            <person name="Boylan J."/>
            <person name="Ott S."/>
            <person name="Bowen H."/>
            <person name="Vavikolanu K."/>
            <person name="Mehta A."/>
            <person name="Aluvathingal J."/>
            <person name="Nadendla S."/>
            <person name="Myers T."/>
            <person name="Yan Y."/>
            <person name="Sichtig H."/>
        </authorList>
    </citation>
    <scope>NUCLEOTIDE SEQUENCE [LARGE SCALE GENOMIC DNA]</scope>
    <source>
        <strain evidence="2 3">FDAARGOS_1161</strain>
    </source>
</reference>
<dbReference type="InterPro" id="IPR037522">
    <property type="entry name" value="HD_GYP_dom"/>
</dbReference>
<dbReference type="RefSeq" id="WP_040374787.1">
    <property type="nucleotide sequence ID" value="NZ_CP068053.1"/>
</dbReference>
<proteinExistence type="predicted"/>
<name>A0A974NM55_PERPY</name>
<dbReference type="AlphaFoldDB" id="A0A974NM55"/>
<dbReference type="Gene3D" id="1.10.3210.10">
    <property type="entry name" value="Hypothetical protein af1432"/>
    <property type="match status" value="1"/>
</dbReference>
<dbReference type="CDD" id="cd00077">
    <property type="entry name" value="HDc"/>
    <property type="match status" value="1"/>
</dbReference>
<dbReference type="EMBL" id="CP068053">
    <property type="protein sequence ID" value="QQT00224.1"/>
    <property type="molecule type" value="Genomic_DNA"/>
</dbReference>
<sequence>MTNQTLNPNDVPLSVSDIDLLIAKLTTKPQEWPSISMNSDSRSLKERIAEITLKVEEATHQLRDIFKTVKWSENVPIAAITSDIIPIISQAAEFPHIFYLYDEMKQRDEYTYRHNICVGVIAAYIGKWAGLTEQQLSELTLAATLHDVGKMMVKEEILHKPGKLTAAEYEQVKQHTVFGYSLLKKIPNLPPSIALTALQHHERENGGGYPLQLKGANTHLYAKIVAIADVFHAMSSKRVYHDAMPFYKVIKQMKEDVFGTFDPSLLLIFLNKIMKSLVGKEVLLTNQRIGRIIMIDPYDPINSLIQSDNQIIDLRFQKDIQIERVLGV</sequence>
<dbReference type="Proteomes" id="UP000595254">
    <property type="component" value="Chromosome"/>
</dbReference>
<organism evidence="2 3">
    <name type="scientific">Peribacillus psychrosaccharolyticus</name>
    <name type="common">Bacillus psychrosaccharolyticus</name>
    <dbReference type="NCBI Taxonomy" id="1407"/>
    <lineage>
        <taxon>Bacteria</taxon>
        <taxon>Bacillati</taxon>
        <taxon>Bacillota</taxon>
        <taxon>Bacilli</taxon>
        <taxon>Bacillales</taxon>
        <taxon>Bacillaceae</taxon>
        <taxon>Peribacillus</taxon>
    </lineage>
</organism>
<dbReference type="PANTHER" id="PTHR43155">
    <property type="entry name" value="CYCLIC DI-GMP PHOSPHODIESTERASE PA4108-RELATED"/>
    <property type="match status" value="1"/>
</dbReference>
<keyword evidence="3" id="KW-1185">Reference proteome</keyword>
<accession>A0A974NM55</accession>
<dbReference type="PANTHER" id="PTHR43155:SF2">
    <property type="entry name" value="CYCLIC DI-GMP PHOSPHODIESTERASE PA4108"/>
    <property type="match status" value="1"/>
</dbReference>
<dbReference type="SUPFAM" id="SSF109604">
    <property type="entry name" value="HD-domain/PDEase-like"/>
    <property type="match status" value="1"/>
</dbReference>
<evidence type="ECO:0000313" key="2">
    <source>
        <dbReference type="EMBL" id="QQT00224.1"/>
    </source>
</evidence>
<dbReference type="SMART" id="SM00471">
    <property type="entry name" value="HDc"/>
    <property type="match status" value="1"/>
</dbReference>
<gene>
    <name evidence="2" type="ORF">I6J18_22045</name>
</gene>